<feature type="domain" description="Small ribosomal subunit protein uS7" evidence="8">
    <location>
        <begin position="4"/>
        <end position="148"/>
    </location>
</feature>
<comment type="caution">
    <text evidence="9">The sequence shown here is derived from an EMBL/GenBank/DDBJ whole genome shotgun (WGS) entry which is preliminary data.</text>
</comment>
<evidence type="ECO:0000256" key="7">
    <source>
        <dbReference type="RuleBase" id="RU003619"/>
    </source>
</evidence>
<dbReference type="GO" id="GO:0000049">
    <property type="term" value="F:tRNA binding"/>
    <property type="evidence" value="ECO:0007669"/>
    <property type="project" value="UniProtKB-UniRule"/>
</dbReference>
<dbReference type="STRING" id="1802461.A3B24_03230"/>
<evidence type="ECO:0000313" key="10">
    <source>
        <dbReference type="Proteomes" id="UP000176917"/>
    </source>
</evidence>
<protein>
    <recommendedName>
        <fullName evidence="6">Small ribosomal subunit protein uS7</fullName>
    </recommendedName>
</protein>
<dbReference type="InterPro" id="IPR020606">
    <property type="entry name" value="Ribosomal_uS7_CS"/>
</dbReference>
<evidence type="ECO:0000259" key="8">
    <source>
        <dbReference type="Pfam" id="PF00177"/>
    </source>
</evidence>
<dbReference type="GO" id="GO:0019843">
    <property type="term" value="F:rRNA binding"/>
    <property type="evidence" value="ECO:0007669"/>
    <property type="project" value="UniProtKB-UniRule"/>
</dbReference>
<evidence type="ECO:0000256" key="3">
    <source>
        <dbReference type="ARBA" id="ARBA00022884"/>
    </source>
</evidence>
<dbReference type="PIRSF" id="PIRSF002122">
    <property type="entry name" value="RPS7p_RPS7a_RPS5e_RPS7o"/>
    <property type="match status" value="1"/>
</dbReference>
<name>A0A1G2RL05_9BACT</name>
<dbReference type="InterPro" id="IPR036823">
    <property type="entry name" value="Ribosomal_uS7_dom_sf"/>
</dbReference>
<dbReference type="FunFam" id="1.10.455.10:FF:000001">
    <property type="entry name" value="30S ribosomal protein S7"/>
    <property type="match status" value="1"/>
</dbReference>
<accession>A0A1G2RL05</accession>
<keyword evidence="6" id="KW-0820">tRNA-binding</keyword>
<evidence type="ECO:0000256" key="4">
    <source>
        <dbReference type="ARBA" id="ARBA00022980"/>
    </source>
</evidence>
<proteinExistence type="inferred from homology"/>
<evidence type="ECO:0000256" key="5">
    <source>
        <dbReference type="ARBA" id="ARBA00023274"/>
    </source>
</evidence>
<dbReference type="GO" id="GO:0006412">
    <property type="term" value="P:translation"/>
    <property type="evidence" value="ECO:0007669"/>
    <property type="project" value="UniProtKB-UniRule"/>
</dbReference>
<comment type="similarity">
    <text evidence="1 6 7">Belongs to the universal ribosomal protein uS7 family.</text>
</comment>
<evidence type="ECO:0000256" key="2">
    <source>
        <dbReference type="ARBA" id="ARBA00022730"/>
    </source>
</evidence>
<evidence type="ECO:0000313" key="9">
    <source>
        <dbReference type="EMBL" id="OHA73497.1"/>
    </source>
</evidence>
<dbReference type="PROSITE" id="PS00052">
    <property type="entry name" value="RIBOSOMAL_S7"/>
    <property type="match status" value="1"/>
</dbReference>
<dbReference type="Pfam" id="PF00177">
    <property type="entry name" value="Ribosomal_S7"/>
    <property type="match status" value="1"/>
</dbReference>
<dbReference type="Proteomes" id="UP000176917">
    <property type="component" value="Unassembled WGS sequence"/>
</dbReference>
<comment type="subunit">
    <text evidence="6">Part of the 30S ribosomal subunit. Contacts proteins S9 and S11.</text>
</comment>
<reference evidence="9 10" key="1">
    <citation type="journal article" date="2016" name="Nat. Commun.">
        <title>Thousands of microbial genomes shed light on interconnected biogeochemical processes in an aquifer system.</title>
        <authorList>
            <person name="Anantharaman K."/>
            <person name="Brown C.T."/>
            <person name="Hug L.A."/>
            <person name="Sharon I."/>
            <person name="Castelle C.J."/>
            <person name="Probst A.J."/>
            <person name="Thomas B.C."/>
            <person name="Singh A."/>
            <person name="Wilkins M.J."/>
            <person name="Karaoz U."/>
            <person name="Brodie E.L."/>
            <person name="Williams K.H."/>
            <person name="Hubbard S.S."/>
            <person name="Banfield J.F."/>
        </authorList>
    </citation>
    <scope>NUCLEOTIDE SEQUENCE [LARGE SCALE GENOMIC DNA]</scope>
</reference>
<keyword evidence="4 6" id="KW-0689">Ribosomal protein</keyword>
<sequence>MAKFTYKKHVLQPDATYGDVLVAKFINHVMKEGKKSLARRIVYGALLNIKEQTKKDPVEVFRAALENAAPIMEVRSKRVGGATYQVPVEVRGDRRMGLAMRWITAAAATKKKKPLEEKLAEELLLAYKNEGVAVKKKEDMHRMAEANKAFAHFAW</sequence>
<dbReference type="Gene3D" id="1.10.455.10">
    <property type="entry name" value="Ribosomal protein S7 domain"/>
    <property type="match status" value="1"/>
</dbReference>
<dbReference type="InterPro" id="IPR023798">
    <property type="entry name" value="Ribosomal_uS7_dom"/>
</dbReference>
<keyword evidence="2 6" id="KW-0699">rRNA-binding</keyword>
<dbReference type="GO" id="GO:0015935">
    <property type="term" value="C:small ribosomal subunit"/>
    <property type="evidence" value="ECO:0007669"/>
    <property type="project" value="InterPro"/>
</dbReference>
<dbReference type="InterPro" id="IPR000235">
    <property type="entry name" value="Ribosomal_uS7"/>
</dbReference>
<dbReference type="PANTHER" id="PTHR11205">
    <property type="entry name" value="RIBOSOMAL PROTEIN S7"/>
    <property type="match status" value="1"/>
</dbReference>
<dbReference type="SUPFAM" id="SSF47973">
    <property type="entry name" value="Ribosomal protein S7"/>
    <property type="match status" value="1"/>
</dbReference>
<dbReference type="NCBIfam" id="TIGR01029">
    <property type="entry name" value="rpsG_bact"/>
    <property type="match status" value="1"/>
</dbReference>
<organism evidence="9 10">
    <name type="scientific">Candidatus Wildermuthbacteria bacterium RIFCSPLOWO2_01_FULL_48_16</name>
    <dbReference type="NCBI Taxonomy" id="1802461"/>
    <lineage>
        <taxon>Bacteria</taxon>
        <taxon>Candidatus Wildermuthiibacteriota</taxon>
    </lineage>
</organism>
<evidence type="ECO:0000256" key="1">
    <source>
        <dbReference type="ARBA" id="ARBA00007151"/>
    </source>
</evidence>
<evidence type="ECO:0000256" key="6">
    <source>
        <dbReference type="HAMAP-Rule" id="MF_00480"/>
    </source>
</evidence>
<comment type="function">
    <text evidence="6">One of the primary rRNA binding proteins, it binds directly to 16S rRNA where it nucleates assembly of the head domain of the 30S subunit. Is located at the subunit interface close to the decoding center, probably blocks exit of the E-site tRNA.</text>
</comment>
<dbReference type="AlphaFoldDB" id="A0A1G2RL05"/>
<keyword evidence="3 6" id="KW-0694">RNA-binding</keyword>
<dbReference type="GO" id="GO:0003735">
    <property type="term" value="F:structural constituent of ribosome"/>
    <property type="evidence" value="ECO:0007669"/>
    <property type="project" value="InterPro"/>
</dbReference>
<keyword evidence="5 6" id="KW-0687">Ribonucleoprotein</keyword>
<dbReference type="CDD" id="cd14869">
    <property type="entry name" value="uS7_Bacteria"/>
    <property type="match status" value="1"/>
</dbReference>
<dbReference type="HAMAP" id="MF_00480_B">
    <property type="entry name" value="Ribosomal_uS7_B"/>
    <property type="match status" value="1"/>
</dbReference>
<gene>
    <name evidence="6" type="primary">rpsG</name>
    <name evidence="9" type="ORF">A3B24_03230</name>
</gene>
<dbReference type="EMBL" id="MHUG01000011">
    <property type="protein sequence ID" value="OHA73497.1"/>
    <property type="molecule type" value="Genomic_DNA"/>
</dbReference>
<dbReference type="InterPro" id="IPR005717">
    <property type="entry name" value="Ribosomal_uS7_bac/org-type"/>
</dbReference>